<dbReference type="EMBL" id="JACFXV010000043">
    <property type="protein sequence ID" value="MBA5776416.1"/>
    <property type="molecule type" value="Genomic_DNA"/>
</dbReference>
<keyword evidence="5 7" id="KW-0862">Zinc</keyword>
<dbReference type="FunFam" id="3.40.390.10:FF:000009">
    <property type="entry name" value="Oligopeptidase A"/>
    <property type="match status" value="1"/>
</dbReference>
<feature type="domain" description="Peptidase M3A/M3B catalytic" evidence="8">
    <location>
        <begin position="232"/>
        <end position="678"/>
    </location>
</feature>
<accession>A0A839AB49</accession>
<dbReference type="GO" id="GO:0005829">
    <property type="term" value="C:cytosol"/>
    <property type="evidence" value="ECO:0007669"/>
    <property type="project" value="TreeGrafter"/>
</dbReference>
<dbReference type="SUPFAM" id="SSF55486">
    <property type="entry name" value="Metalloproteases ('zincins'), catalytic domain"/>
    <property type="match status" value="1"/>
</dbReference>
<dbReference type="GO" id="GO:0006508">
    <property type="term" value="P:proteolysis"/>
    <property type="evidence" value="ECO:0007669"/>
    <property type="project" value="UniProtKB-KW"/>
</dbReference>
<dbReference type="CDD" id="cd06456">
    <property type="entry name" value="M3A_DCP"/>
    <property type="match status" value="1"/>
</dbReference>
<evidence type="ECO:0000256" key="2">
    <source>
        <dbReference type="ARBA" id="ARBA00022670"/>
    </source>
</evidence>
<dbReference type="Gene3D" id="3.40.390.10">
    <property type="entry name" value="Collagenase (Catalytic Domain)"/>
    <property type="match status" value="1"/>
</dbReference>
<dbReference type="PANTHER" id="PTHR43660:SF1">
    <property type="entry name" value="DIPEPTIDYL CARBOXYPEPTIDASE"/>
    <property type="match status" value="1"/>
</dbReference>
<dbReference type="AlphaFoldDB" id="A0A839AB49"/>
<keyword evidence="6 7" id="KW-0482">Metalloprotease</keyword>
<dbReference type="PANTHER" id="PTHR43660">
    <property type="entry name" value="DIPEPTIDYL CARBOXYPEPTIDASE"/>
    <property type="match status" value="1"/>
</dbReference>
<dbReference type="InterPro" id="IPR024077">
    <property type="entry name" value="Neurolysin/TOP_dom2"/>
</dbReference>
<dbReference type="Pfam" id="PF01432">
    <property type="entry name" value="Peptidase_M3"/>
    <property type="match status" value="1"/>
</dbReference>
<evidence type="ECO:0000256" key="1">
    <source>
        <dbReference type="ARBA" id="ARBA00006040"/>
    </source>
</evidence>
<dbReference type="GO" id="GO:0004222">
    <property type="term" value="F:metalloendopeptidase activity"/>
    <property type="evidence" value="ECO:0007669"/>
    <property type="project" value="InterPro"/>
</dbReference>
<comment type="caution">
    <text evidence="9">The sequence shown here is derived from an EMBL/GenBank/DDBJ whole genome shotgun (WGS) entry which is preliminary data.</text>
</comment>
<evidence type="ECO:0000313" key="9">
    <source>
        <dbReference type="EMBL" id="MBA5776416.1"/>
    </source>
</evidence>
<dbReference type="InterPro" id="IPR034005">
    <property type="entry name" value="M3A_DCP"/>
</dbReference>
<keyword evidence="4 7" id="KW-0378">Hydrolase</keyword>
<keyword evidence="3 7" id="KW-0479">Metal-binding</keyword>
<evidence type="ECO:0000256" key="5">
    <source>
        <dbReference type="ARBA" id="ARBA00022833"/>
    </source>
</evidence>
<evidence type="ECO:0000256" key="6">
    <source>
        <dbReference type="ARBA" id="ARBA00023049"/>
    </source>
</evidence>
<dbReference type="Proteomes" id="UP000541109">
    <property type="component" value="Unassembled WGS sequence"/>
</dbReference>
<keyword evidence="2 7" id="KW-0645">Protease</keyword>
<sequence>MTKHDNPLLAEWATPFEMPPFDRIEAGHFREAFDTALDEARRDIDAIADQDAAPSFDNTIGALEKSGRLLTKVGGVFFNLTGSHTSPALQEIEREMAPRLARHHSETMLNSSLFARVADLWERRDSLGLTAEQMRVLERYHTAFRRAGAGLDDEGKARMAAISQRLAELGTRFAQNVLADEADYALYLESEEDLAGLPDFLRAAAAAAARERGHDGKYAITLSRSSIEPFLQFSTRRDLREEAFRAWTARGEKGGNTDNRELIAETLKLRDERAKLLGYEHFAAFKLDDTMAKTPAAVRELLEQVWQPAVVRAREEAEKLRETARAGGDNTAVAPWDWRYYAEKLRKAEHDLDEAELKPYLQLEKMIEAAFDTAGRLFGLTFAEKRGLPVYHPDVRVFEVTDASGRHVGLFLADYFARSSKRSGAWMSAFRRQHKLDGEVRPIIVNVMNFNKGADGEPALLTFDDARTLFHEFGHGLHGLLSDVTYPTISGTSVARDFVELPSQLYEHWLSQPEVLSRYAVHYRTGEPMPEALLDRLLAARNFNQGFATVEYLASALYDLDVHSRSGGIGDITELEAETLTRIGMPEEIVMRHRPAHFAHVFSGDGYSSGYYSYMWSEVMDADAFMAFEEKGDIFDPETAARLKDFIYSAGGRDDPAEAYLKFRGRMPDAGPLLKKRGLTAA</sequence>
<dbReference type="Gene3D" id="1.10.1370.10">
    <property type="entry name" value="Neurolysin, domain 3"/>
    <property type="match status" value="1"/>
</dbReference>
<organism evidence="9 10">
    <name type="scientific">Stappia albiluteola</name>
    <dbReference type="NCBI Taxonomy" id="2758565"/>
    <lineage>
        <taxon>Bacteria</taxon>
        <taxon>Pseudomonadati</taxon>
        <taxon>Pseudomonadota</taxon>
        <taxon>Alphaproteobacteria</taxon>
        <taxon>Hyphomicrobiales</taxon>
        <taxon>Stappiaceae</taxon>
        <taxon>Stappia</taxon>
    </lineage>
</organism>
<dbReference type="RefSeq" id="WP_182162804.1">
    <property type="nucleotide sequence ID" value="NZ_JACFXV010000043.1"/>
</dbReference>
<protein>
    <submittedName>
        <fullName evidence="9">M3 family metallopeptidase</fullName>
    </submittedName>
</protein>
<dbReference type="InterPro" id="IPR045090">
    <property type="entry name" value="Pept_M3A_M3B"/>
</dbReference>
<keyword evidence="10" id="KW-1185">Reference proteome</keyword>
<gene>
    <name evidence="9" type="ORF">H2509_04660</name>
</gene>
<evidence type="ECO:0000256" key="4">
    <source>
        <dbReference type="ARBA" id="ARBA00022801"/>
    </source>
</evidence>
<proteinExistence type="inferred from homology"/>
<comment type="cofactor">
    <cofactor evidence="7">
        <name>Zn(2+)</name>
        <dbReference type="ChEBI" id="CHEBI:29105"/>
    </cofactor>
    <text evidence="7">Binds 1 zinc ion.</text>
</comment>
<name>A0A839AB49_9HYPH</name>
<evidence type="ECO:0000256" key="3">
    <source>
        <dbReference type="ARBA" id="ARBA00022723"/>
    </source>
</evidence>
<dbReference type="GO" id="GO:0004180">
    <property type="term" value="F:carboxypeptidase activity"/>
    <property type="evidence" value="ECO:0007669"/>
    <property type="project" value="TreeGrafter"/>
</dbReference>
<dbReference type="GO" id="GO:0046872">
    <property type="term" value="F:metal ion binding"/>
    <property type="evidence" value="ECO:0007669"/>
    <property type="project" value="UniProtKB-UniRule"/>
</dbReference>
<dbReference type="InterPro" id="IPR024079">
    <property type="entry name" value="MetalloPept_cat_dom_sf"/>
</dbReference>
<reference evidence="9 10" key="1">
    <citation type="submission" date="2020-07" db="EMBL/GenBank/DDBJ databases">
        <title>Stappia sp., F7233, whole genome shotgun sequencing project.</title>
        <authorList>
            <person name="Jiang S."/>
            <person name="Liu Z.W."/>
            <person name="Du Z.J."/>
        </authorList>
    </citation>
    <scope>NUCLEOTIDE SEQUENCE [LARGE SCALE GENOMIC DNA]</scope>
    <source>
        <strain evidence="9 10">F7233</strain>
    </source>
</reference>
<dbReference type="InterPro" id="IPR001567">
    <property type="entry name" value="Pept_M3A_M3B_dom"/>
</dbReference>
<evidence type="ECO:0000313" key="10">
    <source>
        <dbReference type="Proteomes" id="UP000541109"/>
    </source>
</evidence>
<comment type="similarity">
    <text evidence="1 7">Belongs to the peptidase M3 family.</text>
</comment>
<evidence type="ECO:0000259" key="8">
    <source>
        <dbReference type="Pfam" id="PF01432"/>
    </source>
</evidence>
<evidence type="ECO:0000256" key="7">
    <source>
        <dbReference type="RuleBase" id="RU003435"/>
    </source>
</evidence>